<sequence>MPLTPMDIHNQEFSKVFRGYDEDEVNEFLDQIIKDYELVLREKKEIEQKLEETYERLGHFTNIEGTLNKSILVAQEAAEEVKRNAQKEAKLIIKEAEKNADRIVNDSLLKARKIAVEIEELKKQSKVFRMRFKMLVEAQLDLLDNEDWDHLLEYEVDATEIEINDGVKEEN</sequence>
<dbReference type="PANTHER" id="PTHR35794:SF2">
    <property type="entry name" value="CELL DIVISION PROTEIN DIVIVA"/>
    <property type="match status" value="1"/>
</dbReference>
<keyword evidence="5 7" id="KW-0175">Coiled coil</keyword>
<dbReference type="InterPro" id="IPR007793">
    <property type="entry name" value="DivIVA_fam"/>
</dbReference>
<evidence type="ECO:0000256" key="6">
    <source>
        <dbReference type="ARBA" id="ARBA00023306"/>
    </source>
</evidence>
<protein>
    <submittedName>
        <fullName evidence="8">DivIVA domain-containing protein</fullName>
    </submittedName>
</protein>
<dbReference type="GO" id="GO:0005737">
    <property type="term" value="C:cytoplasm"/>
    <property type="evidence" value="ECO:0007669"/>
    <property type="project" value="UniProtKB-SubCell"/>
</dbReference>
<name>A0A398BBQ3_9BACI</name>
<accession>A0A398BBQ3</accession>
<evidence type="ECO:0000256" key="1">
    <source>
        <dbReference type="ARBA" id="ARBA00004496"/>
    </source>
</evidence>
<gene>
    <name evidence="8" type="ORF">D1953_08025</name>
</gene>
<evidence type="ECO:0000256" key="4">
    <source>
        <dbReference type="ARBA" id="ARBA00022618"/>
    </source>
</evidence>
<evidence type="ECO:0000313" key="9">
    <source>
        <dbReference type="Proteomes" id="UP000266016"/>
    </source>
</evidence>
<dbReference type="GO" id="GO:0051301">
    <property type="term" value="P:cell division"/>
    <property type="evidence" value="ECO:0007669"/>
    <property type="project" value="UniProtKB-KW"/>
</dbReference>
<evidence type="ECO:0000313" key="8">
    <source>
        <dbReference type="EMBL" id="RID87247.1"/>
    </source>
</evidence>
<evidence type="ECO:0000256" key="3">
    <source>
        <dbReference type="ARBA" id="ARBA00022490"/>
    </source>
</evidence>
<proteinExistence type="inferred from homology"/>
<dbReference type="Pfam" id="PF05103">
    <property type="entry name" value="DivIVA"/>
    <property type="match status" value="1"/>
</dbReference>
<comment type="subcellular location">
    <subcellularLocation>
        <location evidence="1">Cytoplasm</location>
    </subcellularLocation>
</comment>
<keyword evidence="6" id="KW-0131">Cell cycle</keyword>
<dbReference type="NCBIfam" id="TIGR03544">
    <property type="entry name" value="DivI1A_domain"/>
    <property type="match status" value="1"/>
</dbReference>
<dbReference type="RefSeq" id="WP_119116639.1">
    <property type="nucleotide sequence ID" value="NZ_QWVS01000013.1"/>
</dbReference>
<evidence type="ECO:0000256" key="5">
    <source>
        <dbReference type="ARBA" id="ARBA00023054"/>
    </source>
</evidence>
<dbReference type="Gene3D" id="6.10.250.660">
    <property type="match status" value="1"/>
</dbReference>
<dbReference type="InterPro" id="IPR019933">
    <property type="entry name" value="DivIVA_domain"/>
</dbReference>
<keyword evidence="3" id="KW-0963">Cytoplasm</keyword>
<comment type="similarity">
    <text evidence="2">Belongs to the DivIVA family.</text>
</comment>
<keyword evidence="4" id="KW-0132">Cell division</keyword>
<dbReference type="EMBL" id="QWVS01000013">
    <property type="protein sequence ID" value="RID87247.1"/>
    <property type="molecule type" value="Genomic_DNA"/>
</dbReference>
<dbReference type="PANTHER" id="PTHR35794">
    <property type="entry name" value="CELL DIVISION PROTEIN DIVIVA"/>
    <property type="match status" value="1"/>
</dbReference>
<dbReference type="Proteomes" id="UP000266016">
    <property type="component" value="Unassembled WGS sequence"/>
</dbReference>
<organism evidence="8 9">
    <name type="scientific">Peribacillus asahii</name>
    <dbReference type="NCBI Taxonomy" id="228899"/>
    <lineage>
        <taxon>Bacteria</taxon>
        <taxon>Bacillati</taxon>
        <taxon>Bacillota</taxon>
        <taxon>Bacilli</taxon>
        <taxon>Bacillales</taxon>
        <taxon>Bacillaceae</taxon>
        <taxon>Peribacillus</taxon>
    </lineage>
</organism>
<reference evidence="8 9" key="1">
    <citation type="submission" date="2018-08" db="EMBL/GenBank/DDBJ databases">
        <title>Bacillus jemisoniae sp. nov., Bacillus chryseoplanitiae sp. nov., Bacillus resnikiae sp. nov., and Bacillus frankliniae sp. nov., isolated from Viking spacecraft and associated surfaces.</title>
        <authorList>
            <person name="Seuylemezian A."/>
            <person name="Vaishampayan P."/>
        </authorList>
    </citation>
    <scope>NUCLEOTIDE SEQUENCE [LARGE SCALE GENOMIC DNA]</scope>
    <source>
        <strain evidence="8 9">MA001</strain>
    </source>
</reference>
<evidence type="ECO:0000256" key="7">
    <source>
        <dbReference type="SAM" id="Coils"/>
    </source>
</evidence>
<feature type="coiled-coil region" evidence="7">
    <location>
        <begin position="29"/>
        <end position="106"/>
    </location>
</feature>
<keyword evidence="9" id="KW-1185">Reference proteome</keyword>
<evidence type="ECO:0000256" key="2">
    <source>
        <dbReference type="ARBA" id="ARBA00009008"/>
    </source>
</evidence>
<dbReference type="AlphaFoldDB" id="A0A398BBQ3"/>
<comment type="caution">
    <text evidence="8">The sequence shown here is derived from an EMBL/GenBank/DDBJ whole genome shotgun (WGS) entry which is preliminary data.</text>
</comment>